<organism evidence="1 2">
    <name type="scientific">Smittium culicis</name>
    <dbReference type="NCBI Taxonomy" id="133412"/>
    <lineage>
        <taxon>Eukaryota</taxon>
        <taxon>Fungi</taxon>
        <taxon>Fungi incertae sedis</taxon>
        <taxon>Zoopagomycota</taxon>
        <taxon>Kickxellomycotina</taxon>
        <taxon>Harpellomycetes</taxon>
        <taxon>Harpellales</taxon>
        <taxon>Legeriomycetaceae</taxon>
        <taxon>Smittium</taxon>
    </lineage>
</organism>
<keyword evidence="2" id="KW-1185">Reference proteome</keyword>
<reference evidence="1 2" key="1">
    <citation type="submission" date="2017-01" db="EMBL/GenBank/DDBJ databases">
        <authorList>
            <person name="Mah S.A."/>
            <person name="Swanson W.J."/>
            <person name="Moy G.W."/>
            <person name="Vacquier V.D."/>
        </authorList>
    </citation>
    <scope>NUCLEOTIDE SEQUENCE [LARGE SCALE GENOMIC DNA]</scope>
    <source>
        <strain evidence="1 2">GSMNP</strain>
    </source>
</reference>
<sequence length="294" mass="33397">MNINCQIDRTSDSEPVIMGAQAEVLERKIVPTRDLRVGNLYRFQLNCLWDSCELSILLSFVESLRGVDVHQLQRVIFDFIRVSTTERCCSFGIVCLRQYHNPSVHKEVFSNHLSEIARVFRKYLESLSEDENSPSGYICTFYIGTIRDTQCRPVRIVDEQESGALLQLVPRKQVNWAECPNLQLVTLEKPILLPSMELDIPGCTESFHRTSNINLSSPVIENGNMVLGSPEIISLPTAITTGNHRNTRPKKRKIIDIEKQELVSYGVENQQSFLKTHGLSDSASNIIFSKERSV</sequence>
<dbReference type="EMBL" id="LSSN01000353">
    <property type="protein sequence ID" value="OMJ24389.1"/>
    <property type="molecule type" value="Genomic_DNA"/>
</dbReference>
<evidence type="ECO:0000313" key="1">
    <source>
        <dbReference type="EMBL" id="OMJ24389.1"/>
    </source>
</evidence>
<proteinExistence type="predicted"/>
<protein>
    <submittedName>
        <fullName evidence="1">Uncharacterized protein</fullName>
    </submittedName>
</protein>
<name>A0A1R1YBV1_9FUNG</name>
<gene>
    <name evidence="1" type="ORF">AYI70_g1616</name>
</gene>
<dbReference type="Proteomes" id="UP000187283">
    <property type="component" value="Unassembled WGS sequence"/>
</dbReference>
<comment type="caution">
    <text evidence="1">The sequence shown here is derived from an EMBL/GenBank/DDBJ whole genome shotgun (WGS) entry which is preliminary data.</text>
</comment>
<dbReference type="STRING" id="133412.A0A1R1YBV1"/>
<evidence type="ECO:0000313" key="2">
    <source>
        <dbReference type="Proteomes" id="UP000187283"/>
    </source>
</evidence>
<dbReference type="OrthoDB" id="10398938at2759"/>
<dbReference type="AlphaFoldDB" id="A0A1R1YBV1"/>
<accession>A0A1R1YBV1</accession>